<reference evidence="1" key="1">
    <citation type="submission" date="2021-04" db="EMBL/GenBank/DDBJ databases">
        <title>Genomics, taxonomy and metabolism of representatives of sulfur bacteria of the genus Thiothrix: Thiothrix fructosivorans QT, Thiothrix unzii A1T and three new species, Thiothrix subterranea sp. nov., Thiothrix litoralis sp. nov. and 'Candidatus Thiothrix anitrata' sp. nov.</title>
        <authorList>
            <person name="Ravin N.V."/>
            <person name="Smolyakov D."/>
            <person name="Rudenko T.S."/>
            <person name="Mardanov A.V."/>
            <person name="Beletsky A.V."/>
            <person name="Markov N.D."/>
            <person name="Fomenkov A.I."/>
            <person name="Roberts R.J."/>
            <person name="Karnachuk O.V."/>
            <person name="Novikov A."/>
            <person name="Grabovich M.Y."/>
        </authorList>
    </citation>
    <scope>NUCLEOTIDE SEQUENCE</scope>
    <source>
        <strain evidence="1">A1</strain>
    </source>
</reference>
<dbReference type="AlphaFoldDB" id="A0A975F6Q2"/>
<gene>
    <name evidence="1" type="ORF">J9260_10710</name>
</gene>
<proteinExistence type="predicted"/>
<protein>
    <submittedName>
        <fullName evidence="1">Uncharacterized protein</fullName>
    </submittedName>
</protein>
<dbReference type="Proteomes" id="UP000672009">
    <property type="component" value="Chromosome"/>
</dbReference>
<name>A0A975F6Q2_9GAMM</name>
<dbReference type="KEGG" id="tun:J9260_10710"/>
<sequence>MSHLDVNEINIEFWLGRLDGYLDALSIVNGYFREFRYFAYICNISNKDINTSITNLYKPDCTVTFGEVEKIRHWVRFLQEEFESLIVDESLSKAIENNKNRAFQIAWYIIEMIRIISDNFSSEEIYKCTIQVNCDKDISEGILYAIPFKDKTLVINLQKIIKS</sequence>
<dbReference type="EMBL" id="CP072793">
    <property type="protein sequence ID" value="QTR52212.1"/>
    <property type="molecule type" value="Genomic_DNA"/>
</dbReference>
<keyword evidence="2" id="KW-1185">Reference proteome</keyword>
<evidence type="ECO:0000313" key="2">
    <source>
        <dbReference type="Proteomes" id="UP000672009"/>
    </source>
</evidence>
<organism evidence="1 2">
    <name type="scientific">Thiothrix unzii</name>
    <dbReference type="NCBI Taxonomy" id="111769"/>
    <lineage>
        <taxon>Bacteria</taxon>
        <taxon>Pseudomonadati</taxon>
        <taxon>Pseudomonadota</taxon>
        <taxon>Gammaproteobacteria</taxon>
        <taxon>Thiotrichales</taxon>
        <taxon>Thiotrichaceae</taxon>
        <taxon>Thiothrix</taxon>
    </lineage>
</organism>
<accession>A0A975F6Q2</accession>
<dbReference type="RefSeq" id="WP_210217770.1">
    <property type="nucleotide sequence ID" value="NZ_CP072793.1"/>
</dbReference>
<evidence type="ECO:0000313" key="1">
    <source>
        <dbReference type="EMBL" id="QTR52212.1"/>
    </source>
</evidence>